<reference evidence="1" key="2">
    <citation type="journal article" date="2015" name="Data Brief">
        <title>Shoot transcriptome of the giant reed, Arundo donax.</title>
        <authorList>
            <person name="Barrero R.A."/>
            <person name="Guerrero F.D."/>
            <person name="Moolhuijzen P."/>
            <person name="Goolsby J.A."/>
            <person name="Tidwell J."/>
            <person name="Bellgard S.E."/>
            <person name="Bellgard M.I."/>
        </authorList>
    </citation>
    <scope>NUCLEOTIDE SEQUENCE</scope>
    <source>
        <tissue evidence="1">Shoot tissue taken approximately 20 cm above the soil surface</tissue>
    </source>
</reference>
<protein>
    <submittedName>
        <fullName evidence="1">Uncharacterized protein</fullName>
    </submittedName>
</protein>
<proteinExistence type="predicted"/>
<reference evidence="1" key="1">
    <citation type="submission" date="2014-09" db="EMBL/GenBank/DDBJ databases">
        <authorList>
            <person name="Magalhaes I.L.F."/>
            <person name="Oliveira U."/>
            <person name="Santos F.R."/>
            <person name="Vidigal T.H.D.A."/>
            <person name="Brescovit A.D."/>
            <person name="Santos A.J."/>
        </authorList>
    </citation>
    <scope>NUCLEOTIDE SEQUENCE</scope>
    <source>
        <tissue evidence="1">Shoot tissue taken approximately 20 cm above the soil surface</tissue>
    </source>
</reference>
<evidence type="ECO:0000313" key="1">
    <source>
        <dbReference type="EMBL" id="JAD53463.1"/>
    </source>
</evidence>
<name>A0A0A9AUA5_ARUDO</name>
<sequence length="24" mass="2774">MYNKKLSDPILSGYCLIVHNHSLK</sequence>
<organism evidence="1">
    <name type="scientific">Arundo donax</name>
    <name type="common">Giant reed</name>
    <name type="synonym">Donax arundinaceus</name>
    <dbReference type="NCBI Taxonomy" id="35708"/>
    <lineage>
        <taxon>Eukaryota</taxon>
        <taxon>Viridiplantae</taxon>
        <taxon>Streptophyta</taxon>
        <taxon>Embryophyta</taxon>
        <taxon>Tracheophyta</taxon>
        <taxon>Spermatophyta</taxon>
        <taxon>Magnoliopsida</taxon>
        <taxon>Liliopsida</taxon>
        <taxon>Poales</taxon>
        <taxon>Poaceae</taxon>
        <taxon>PACMAD clade</taxon>
        <taxon>Arundinoideae</taxon>
        <taxon>Arundineae</taxon>
        <taxon>Arundo</taxon>
    </lineage>
</organism>
<accession>A0A0A9AUA5</accession>
<dbReference type="AlphaFoldDB" id="A0A0A9AUA5"/>
<dbReference type="EMBL" id="GBRH01244432">
    <property type="protein sequence ID" value="JAD53463.1"/>
    <property type="molecule type" value="Transcribed_RNA"/>
</dbReference>